<dbReference type="InterPro" id="IPR018637">
    <property type="entry name" value="DUF2059"/>
</dbReference>
<gene>
    <name evidence="3" type="ORF">LX59_01304</name>
</gene>
<reference evidence="3 4" key="1">
    <citation type="submission" date="2019-07" db="EMBL/GenBank/DDBJ databases">
        <title>Genomic Encyclopedia of Type Strains, Phase I: the one thousand microbial genomes (KMG-I) project.</title>
        <authorList>
            <person name="Kyrpides N."/>
        </authorList>
    </citation>
    <scope>NUCLEOTIDE SEQUENCE [LARGE SCALE GENOMIC DNA]</scope>
    <source>
        <strain evidence="3 4">DSM 375</strain>
    </source>
</reference>
<feature type="chain" id="PRO_5021738863" description="DUF2059 domain-containing protein" evidence="1">
    <location>
        <begin position="23"/>
        <end position="166"/>
    </location>
</feature>
<dbReference type="Proteomes" id="UP000319627">
    <property type="component" value="Unassembled WGS sequence"/>
</dbReference>
<accession>A0A562IYY3</accession>
<dbReference type="EMBL" id="VLKG01000004">
    <property type="protein sequence ID" value="TWH75794.1"/>
    <property type="molecule type" value="Genomic_DNA"/>
</dbReference>
<dbReference type="RefSeq" id="WP_144571029.1">
    <property type="nucleotide sequence ID" value="NZ_VLKG01000004.1"/>
</dbReference>
<sequence length="166" mass="18652">MRVIQQSLIAVLVVLFSVQVKADAANHAANAERLLTLTNAQHLATPVYAQVQQMFAKGFAEAKAANNQRVVLERYQAKANATLDKAIGWDQLKPSLVKLYMDEFTESELKQMVDFYQSDLGRKMLARLPELNHRSAQMAQSRLEGIAPEVNKLLDEMVLELSPKKK</sequence>
<proteinExistence type="predicted"/>
<dbReference type="Pfam" id="PF09832">
    <property type="entry name" value="DUF2059"/>
    <property type="match status" value="1"/>
</dbReference>
<evidence type="ECO:0000259" key="2">
    <source>
        <dbReference type="Pfam" id="PF09832"/>
    </source>
</evidence>
<evidence type="ECO:0000313" key="3">
    <source>
        <dbReference type="EMBL" id="TWH75794.1"/>
    </source>
</evidence>
<organism evidence="3 4">
    <name type="scientific">Azomonas agilis</name>
    <dbReference type="NCBI Taxonomy" id="116849"/>
    <lineage>
        <taxon>Bacteria</taxon>
        <taxon>Pseudomonadati</taxon>
        <taxon>Pseudomonadota</taxon>
        <taxon>Gammaproteobacteria</taxon>
        <taxon>Pseudomonadales</taxon>
        <taxon>Pseudomonadaceae</taxon>
        <taxon>Azomonas</taxon>
    </lineage>
</organism>
<feature type="domain" description="DUF2059" evidence="2">
    <location>
        <begin position="90"/>
        <end position="149"/>
    </location>
</feature>
<evidence type="ECO:0000256" key="1">
    <source>
        <dbReference type="SAM" id="SignalP"/>
    </source>
</evidence>
<feature type="signal peptide" evidence="1">
    <location>
        <begin position="1"/>
        <end position="22"/>
    </location>
</feature>
<name>A0A562IYY3_9GAMM</name>
<dbReference type="OrthoDB" id="490569at2"/>
<evidence type="ECO:0000313" key="4">
    <source>
        <dbReference type="Proteomes" id="UP000319627"/>
    </source>
</evidence>
<comment type="caution">
    <text evidence="3">The sequence shown here is derived from an EMBL/GenBank/DDBJ whole genome shotgun (WGS) entry which is preliminary data.</text>
</comment>
<keyword evidence="4" id="KW-1185">Reference proteome</keyword>
<dbReference type="AlphaFoldDB" id="A0A562IYY3"/>
<keyword evidence="1" id="KW-0732">Signal</keyword>
<protein>
    <recommendedName>
        <fullName evidence="2">DUF2059 domain-containing protein</fullName>
    </recommendedName>
</protein>